<dbReference type="Gene3D" id="3.30.300.210">
    <property type="entry name" value="Nutrient germinant receptor protein C, domain 3"/>
    <property type="match status" value="1"/>
</dbReference>
<feature type="domain" description="Spore germination GerAC-like C-terminal" evidence="8">
    <location>
        <begin position="203"/>
        <end position="380"/>
    </location>
</feature>
<sequence>MRRCRGERYLRREVWLILLALLMTGCVKTEIFDDLGLMTVSGYDLLNDDRIYGTAVIPTINPEAKEKVQILSGESMTTKGFRDKANLQSDKEMVSGQLRVVMYNVELAKKGVGNLVDTLYRDPSVGSRVYLCVFDGLTKDLLSTRFEAKGNVGMYLYRMIEHNVEQDKIPSPTLHEFIRTYFGEGIDPYLPLLEKKGKNVGIKGVALFRDDKYVDWVPPKEAFFIKLVHENYRTATYEMRTSRKRLELEPNSGGDKETDFRLVFDTISSKASIKVVSQKPLIFDVKIKLKARILEMSEPVKLENPKMTKQLDKVLSENLKQELEKVVRKIQKMGVDPFGFGERYRSQVRGAGKLSHEELQKRFQEAEFRFHVDAEVIRNGVMD</sequence>
<keyword evidence="5" id="KW-0472">Membrane</keyword>
<dbReference type="PANTHER" id="PTHR35789:SF1">
    <property type="entry name" value="SPORE GERMINATION PROTEIN B3"/>
    <property type="match status" value="1"/>
</dbReference>
<dbReference type="PANTHER" id="PTHR35789">
    <property type="entry name" value="SPORE GERMINATION PROTEIN B3"/>
    <property type="match status" value="1"/>
</dbReference>
<dbReference type="InterPro" id="IPR038501">
    <property type="entry name" value="Spore_GerAC_C_sf"/>
</dbReference>
<evidence type="ECO:0000313" key="10">
    <source>
        <dbReference type="EMBL" id="USG66310.1"/>
    </source>
</evidence>
<accession>A0ABY4WKC2</accession>
<dbReference type="Pfam" id="PF05504">
    <property type="entry name" value="Spore_GerAC"/>
    <property type="match status" value="1"/>
</dbReference>
<name>A0ABY4WKC2_9BACL</name>
<dbReference type="Pfam" id="PF25198">
    <property type="entry name" value="Spore_GerAC_N"/>
    <property type="match status" value="1"/>
</dbReference>
<keyword evidence="6" id="KW-0564">Palmitate</keyword>
<comment type="similarity">
    <text evidence="2">Belongs to the GerABKC lipoprotein family.</text>
</comment>
<evidence type="ECO:0000256" key="2">
    <source>
        <dbReference type="ARBA" id="ARBA00007886"/>
    </source>
</evidence>
<protein>
    <submittedName>
        <fullName evidence="10">Ger(X)C family spore germination protein</fullName>
    </submittedName>
</protein>
<feature type="domain" description="Spore germination protein N-terminal" evidence="9">
    <location>
        <begin position="32"/>
        <end position="194"/>
    </location>
</feature>
<keyword evidence="11" id="KW-1185">Reference proteome</keyword>
<dbReference type="PROSITE" id="PS51257">
    <property type="entry name" value="PROKAR_LIPOPROTEIN"/>
    <property type="match status" value="1"/>
</dbReference>
<evidence type="ECO:0000259" key="8">
    <source>
        <dbReference type="Pfam" id="PF05504"/>
    </source>
</evidence>
<evidence type="ECO:0000259" key="9">
    <source>
        <dbReference type="Pfam" id="PF25198"/>
    </source>
</evidence>
<dbReference type="InterPro" id="IPR057336">
    <property type="entry name" value="GerAC_N"/>
</dbReference>
<keyword evidence="4" id="KW-0732">Signal</keyword>
<dbReference type="InterPro" id="IPR046953">
    <property type="entry name" value="Spore_GerAC-like_C"/>
</dbReference>
<dbReference type="Proteomes" id="UP001056500">
    <property type="component" value="Chromosome"/>
</dbReference>
<evidence type="ECO:0000256" key="5">
    <source>
        <dbReference type="ARBA" id="ARBA00023136"/>
    </source>
</evidence>
<proteinExistence type="inferred from homology"/>
<dbReference type="RefSeq" id="WP_251873442.1">
    <property type="nucleotide sequence ID" value="NZ_CP098755.1"/>
</dbReference>
<dbReference type="EMBL" id="CP098755">
    <property type="protein sequence ID" value="USG66310.1"/>
    <property type="molecule type" value="Genomic_DNA"/>
</dbReference>
<organism evidence="10 11">
    <name type="scientific">Brevibacillus ruminantium</name>
    <dbReference type="NCBI Taxonomy" id="2950604"/>
    <lineage>
        <taxon>Bacteria</taxon>
        <taxon>Bacillati</taxon>
        <taxon>Bacillota</taxon>
        <taxon>Bacilli</taxon>
        <taxon>Bacillales</taxon>
        <taxon>Paenibacillaceae</taxon>
        <taxon>Brevibacillus</taxon>
    </lineage>
</organism>
<keyword evidence="7" id="KW-0449">Lipoprotein</keyword>
<evidence type="ECO:0000256" key="4">
    <source>
        <dbReference type="ARBA" id="ARBA00022729"/>
    </source>
</evidence>
<evidence type="ECO:0000256" key="3">
    <source>
        <dbReference type="ARBA" id="ARBA00022544"/>
    </source>
</evidence>
<comment type="subcellular location">
    <subcellularLocation>
        <location evidence="1">Membrane</location>
        <topology evidence="1">Lipid-anchor</topology>
    </subcellularLocation>
</comment>
<gene>
    <name evidence="10" type="ORF">NDK47_02970</name>
</gene>
<evidence type="ECO:0000256" key="1">
    <source>
        <dbReference type="ARBA" id="ARBA00004635"/>
    </source>
</evidence>
<dbReference type="NCBIfam" id="TIGR02887">
    <property type="entry name" value="spore_ger_x_C"/>
    <property type="match status" value="1"/>
</dbReference>
<evidence type="ECO:0000256" key="6">
    <source>
        <dbReference type="ARBA" id="ARBA00023139"/>
    </source>
</evidence>
<evidence type="ECO:0000256" key="7">
    <source>
        <dbReference type="ARBA" id="ARBA00023288"/>
    </source>
</evidence>
<evidence type="ECO:0000313" key="11">
    <source>
        <dbReference type="Proteomes" id="UP001056500"/>
    </source>
</evidence>
<reference evidence="10" key="1">
    <citation type="submission" date="2022-06" db="EMBL/GenBank/DDBJ databases">
        <title>Genome sequencing of Brevibacillus sp. BB3-R1.</title>
        <authorList>
            <person name="Heo J."/>
            <person name="Lee D."/>
            <person name="Won M."/>
            <person name="Han B.-H."/>
            <person name="Hong S.-B."/>
            <person name="Kwon S.-W."/>
        </authorList>
    </citation>
    <scope>NUCLEOTIDE SEQUENCE</scope>
    <source>
        <strain evidence="10">BB3-R1</strain>
    </source>
</reference>
<keyword evidence="3" id="KW-0309">Germination</keyword>
<dbReference type="InterPro" id="IPR008844">
    <property type="entry name" value="Spore_GerAC-like"/>
</dbReference>